<dbReference type="KEGG" id="hau:Haur_1546"/>
<reference evidence="1 2" key="1">
    <citation type="journal article" date="2011" name="Stand. Genomic Sci.">
        <title>Complete genome sequence of the filamentous gliding predatory bacterium Herpetosiphon aurantiacus type strain (114-95(T)).</title>
        <authorList>
            <person name="Kiss H."/>
            <person name="Nett M."/>
            <person name="Domin N."/>
            <person name="Martin K."/>
            <person name="Maresca J.A."/>
            <person name="Copeland A."/>
            <person name="Lapidus A."/>
            <person name="Lucas S."/>
            <person name="Berry K.W."/>
            <person name="Glavina Del Rio T."/>
            <person name="Dalin E."/>
            <person name="Tice H."/>
            <person name="Pitluck S."/>
            <person name="Richardson P."/>
            <person name="Bruce D."/>
            <person name="Goodwin L."/>
            <person name="Han C."/>
            <person name="Detter J.C."/>
            <person name="Schmutz J."/>
            <person name="Brettin T."/>
            <person name="Land M."/>
            <person name="Hauser L."/>
            <person name="Kyrpides N.C."/>
            <person name="Ivanova N."/>
            <person name="Goker M."/>
            <person name="Woyke T."/>
            <person name="Klenk H.P."/>
            <person name="Bryant D.A."/>
        </authorList>
    </citation>
    <scope>NUCLEOTIDE SEQUENCE [LARGE SCALE GENOMIC DNA]</scope>
    <source>
        <strain evidence="2">ATCC 23779 / DSM 785 / 114-95</strain>
    </source>
</reference>
<gene>
    <name evidence="1" type="ordered locus">Haur_1546</name>
</gene>
<organism evidence="1 2">
    <name type="scientific">Herpetosiphon aurantiacus (strain ATCC 23779 / DSM 785 / 114-95)</name>
    <dbReference type="NCBI Taxonomy" id="316274"/>
    <lineage>
        <taxon>Bacteria</taxon>
        <taxon>Bacillati</taxon>
        <taxon>Chloroflexota</taxon>
        <taxon>Chloroflexia</taxon>
        <taxon>Herpetosiphonales</taxon>
        <taxon>Herpetosiphonaceae</taxon>
        <taxon>Herpetosiphon</taxon>
    </lineage>
</organism>
<dbReference type="HOGENOM" id="CLU_1487127_0_0_0"/>
<dbReference type="STRING" id="316274.Haur_1546"/>
<evidence type="ECO:0000313" key="2">
    <source>
        <dbReference type="Proteomes" id="UP000000787"/>
    </source>
</evidence>
<dbReference type="InParanoid" id="A9B4M4"/>
<proteinExistence type="predicted"/>
<accession>A9B4M4</accession>
<name>A9B4M4_HERA2</name>
<dbReference type="EMBL" id="CP000875">
    <property type="protein sequence ID" value="ABX04189.1"/>
    <property type="molecule type" value="Genomic_DNA"/>
</dbReference>
<evidence type="ECO:0000313" key="1">
    <source>
        <dbReference type="EMBL" id="ABX04189.1"/>
    </source>
</evidence>
<dbReference type="Proteomes" id="UP000000787">
    <property type="component" value="Chromosome"/>
</dbReference>
<dbReference type="BioCyc" id="HAUR316274:GHYA-1570-MONOMER"/>
<dbReference type="AlphaFoldDB" id="A9B4M4"/>
<keyword evidence="2" id="KW-1185">Reference proteome</keyword>
<sequence length="188" mass="21745">METLDLQLSQLAETVYRQLGWTPDRDIDPTPHLEHIKQATYPIFPLAEAFLRQFGELTTLGCYNRFIFDNQVFEHQGTPYRLWRMFENFIPAYSQHADYEAAPYWLNHPLIANYGRLLCPIGSYDVENTIFLTADGWVMTGQFYNLRWGGLADVTKSVFKIWGTTPSEGLNALAEYAVLFDYAAKEQL</sequence>
<protein>
    <submittedName>
        <fullName evidence="1">Uncharacterized protein</fullName>
    </submittedName>
</protein>